<feature type="transmembrane region" description="Helical" evidence="1">
    <location>
        <begin position="113"/>
        <end position="134"/>
    </location>
</feature>
<name>A0A5D4II26_9ACTN</name>
<feature type="transmembrane region" description="Helical" evidence="1">
    <location>
        <begin position="38"/>
        <end position="57"/>
    </location>
</feature>
<keyword evidence="1" id="KW-0472">Membrane</keyword>
<evidence type="ECO:0000313" key="2">
    <source>
        <dbReference type="EMBL" id="TYR52768.1"/>
    </source>
</evidence>
<accession>A0A5D4II26</accession>
<evidence type="ECO:0000256" key="1">
    <source>
        <dbReference type="SAM" id="Phobius"/>
    </source>
</evidence>
<protein>
    <submittedName>
        <fullName evidence="2">Uncharacterized protein</fullName>
    </submittedName>
</protein>
<evidence type="ECO:0000313" key="3">
    <source>
        <dbReference type="Proteomes" id="UP000323242"/>
    </source>
</evidence>
<keyword evidence="1" id="KW-0812">Transmembrane</keyword>
<dbReference type="EMBL" id="VSZQ01000193">
    <property type="protein sequence ID" value="TYR52768.1"/>
    <property type="molecule type" value="Genomic_DNA"/>
</dbReference>
<dbReference type="Proteomes" id="UP000323242">
    <property type="component" value="Unassembled WGS sequence"/>
</dbReference>
<proteinExistence type="predicted"/>
<gene>
    <name evidence="2" type="ORF">FY004_28380</name>
</gene>
<reference evidence="2 3" key="1">
    <citation type="submission" date="2019-08" db="EMBL/GenBank/DDBJ databases">
        <title>Draft genome for granaticin producer strain Streptomyces parvus C05.</title>
        <authorList>
            <person name="Gonzalez-Pimentel J.L."/>
        </authorList>
    </citation>
    <scope>NUCLEOTIDE SEQUENCE [LARGE SCALE GENOMIC DNA]</scope>
    <source>
        <strain evidence="2 3">C05</strain>
    </source>
</reference>
<feature type="transmembrane region" description="Helical" evidence="1">
    <location>
        <begin position="160"/>
        <end position="184"/>
    </location>
</feature>
<comment type="caution">
    <text evidence="2">The sequence shown here is derived from an EMBL/GenBank/DDBJ whole genome shotgun (WGS) entry which is preliminary data.</text>
</comment>
<feature type="transmembrane region" description="Helical" evidence="1">
    <location>
        <begin position="69"/>
        <end position="92"/>
    </location>
</feature>
<sequence>MLPPLSADDRATAPTGRLRAAWRAAHEPAPGVSRRLRLIAYAVPLVVLPSSLWRIPSAFDDGIGFGERLYVPSLSIASELLAFTAIGLIARWGEVFPRGVPYLGGRQVPRRAAVVPAAVGATVLTLVFTVLFIVTEIRGTTIRGDELPADFPGEAGGREAVWFSLCYAPLVLWGPLMVVLTVAYHRRRRGTDRPAASG</sequence>
<dbReference type="RefSeq" id="WP_148904226.1">
    <property type="nucleotide sequence ID" value="NZ_VSZQ01000193.1"/>
</dbReference>
<dbReference type="AlphaFoldDB" id="A0A5D4II26"/>
<keyword evidence="1" id="KW-1133">Transmembrane helix</keyword>
<organism evidence="2 3">
    <name type="scientific">Streptomyces parvus</name>
    <dbReference type="NCBI Taxonomy" id="66428"/>
    <lineage>
        <taxon>Bacteria</taxon>
        <taxon>Bacillati</taxon>
        <taxon>Actinomycetota</taxon>
        <taxon>Actinomycetes</taxon>
        <taxon>Kitasatosporales</taxon>
        <taxon>Streptomycetaceae</taxon>
        <taxon>Streptomyces</taxon>
    </lineage>
</organism>
<keyword evidence="3" id="KW-1185">Reference proteome</keyword>